<dbReference type="SMART" id="SM00860">
    <property type="entry name" value="SMI1_KNR4"/>
    <property type="match status" value="1"/>
</dbReference>
<sequence>MHPDYPPVPVAEEDLQVAENQLGNRFPEEYRRAVLNVGLLSPTVDLLSAIVERELDLYCLGDMYSPRDVIQETLSWREIGMPDALVAFAGDESGNKFCFSASHSDSGDASSRKIWLFDHDFKSVEEVATSFDVWIDALSTVEPLAEIVV</sequence>
<dbReference type="RefSeq" id="WP_266343647.1">
    <property type="nucleotide sequence ID" value="NZ_JAPKNH010000003.1"/>
</dbReference>
<evidence type="ECO:0000313" key="3">
    <source>
        <dbReference type="Proteomes" id="UP001596150"/>
    </source>
</evidence>
<dbReference type="EMBL" id="JBHSML010000013">
    <property type="protein sequence ID" value="MFC5518182.1"/>
    <property type="molecule type" value="Genomic_DNA"/>
</dbReference>
<evidence type="ECO:0000259" key="1">
    <source>
        <dbReference type="SMART" id="SM00860"/>
    </source>
</evidence>
<gene>
    <name evidence="2" type="ORF">ACFPP9_20550</name>
</gene>
<comment type="caution">
    <text evidence="2">The sequence shown here is derived from an EMBL/GenBank/DDBJ whole genome shotgun (WGS) entry which is preliminary data.</text>
</comment>
<dbReference type="SUPFAM" id="SSF160631">
    <property type="entry name" value="SMI1/KNR4-like"/>
    <property type="match status" value="1"/>
</dbReference>
<dbReference type="InterPro" id="IPR018958">
    <property type="entry name" value="Knr4/Smi1-like_dom"/>
</dbReference>
<dbReference type="InterPro" id="IPR037883">
    <property type="entry name" value="Knr4/Smi1-like_sf"/>
</dbReference>
<keyword evidence="3" id="KW-1185">Reference proteome</keyword>
<reference evidence="3" key="1">
    <citation type="journal article" date="2019" name="Int. J. Syst. Evol. Microbiol.">
        <title>The Global Catalogue of Microorganisms (GCM) 10K type strain sequencing project: providing services to taxonomists for standard genome sequencing and annotation.</title>
        <authorList>
            <consortium name="The Broad Institute Genomics Platform"/>
            <consortium name="The Broad Institute Genome Sequencing Center for Infectious Disease"/>
            <person name="Wu L."/>
            <person name="Ma J."/>
        </authorList>
    </citation>
    <scope>NUCLEOTIDE SEQUENCE [LARGE SCALE GENOMIC DNA]</scope>
    <source>
        <strain evidence="3">KACC 12633</strain>
    </source>
</reference>
<protein>
    <submittedName>
        <fullName evidence="2">SMI1/KNR4 family protein</fullName>
    </submittedName>
</protein>
<dbReference type="Gene3D" id="3.40.1580.10">
    <property type="entry name" value="SMI1/KNR4-like"/>
    <property type="match status" value="1"/>
</dbReference>
<dbReference type="Proteomes" id="UP001596150">
    <property type="component" value="Unassembled WGS sequence"/>
</dbReference>
<evidence type="ECO:0000313" key="2">
    <source>
        <dbReference type="EMBL" id="MFC5518182.1"/>
    </source>
</evidence>
<organism evidence="2 3">
    <name type="scientific">Kaistia terrae</name>
    <dbReference type="NCBI Taxonomy" id="537017"/>
    <lineage>
        <taxon>Bacteria</taxon>
        <taxon>Pseudomonadati</taxon>
        <taxon>Pseudomonadota</taxon>
        <taxon>Alphaproteobacteria</taxon>
        <taxon>Hyphomicrobiales</taxon>
        <taxon>Kaistiaceae</taxon>
        <taxon>Kaistia</taxon>
    </lineage>
</organism>
<proteinExistence type="predicted"/>
<accession>A0ABW0Q274</accession>
<dbReference type="Pfam" id="PF09346">
    <property type="entry name" value="SMI1_KNR4"/>
    <property type="match status" value="1"/>
</dbReference>
<name>A0ABW0Q274_9HYPH</name>
<feature type="domain" description="Knr4/Smi1-like" evidence="1">
    <location>
        <begin position="9"/>
        <end position="137"/>
    </location>
</feature>